<comment type="similarity">
    <text evidence="1">Belongs to the RecJ family.</text>
</comment>
<dbReference type="InterPro" id="IPR003156">
    <property type="entry name" value="DHHA1_dom"/>
</dbReference>
<dbReference type="SUPFAM" id="SSF64182">
    <property type="entry name" value="DHH phosphoesterases"/>
    <property type="match status" value="1"/>
</dbReference>
<keyword evidence="5 10" id="KW-0269">Exonuclease</keyword>
<keyword evidence="4" id="KW-0378">Hydrolase</keyword>
<evidence type="ECO:0000256" key="5">
    <source>
        <dbReference type="ARBA" id="ARBA00022839"/>
    </source>
</evidence>
<evidence type="ECO:0000256" key="1">
    <source>
        <dbReference type="ARBA" id="ARBA00005915"/>
    </source>
</evidence>
<dbReference type="PANTHER" id="PTHR30255:SF2">
    <property type="entry name" value="SINGLE-STRANDED-DNA-SPECIFIC EXONUCLEASE RECJ"/>
    <property type="match status" value="1"/>
</dbReference>
<sequence>MKAALDVERSILGQAWRWRGLMADARDPGFAPDDLVTQLLLARGCPRDELERHRAPSIRAFMPDPSIFRDMDLAARRLADAVEAREQVAIFGDYDVDGATSAALLILLLRALGLEARPYIPDRLMEGYGPSGEALVRLGGEGARLIVTVDCGAQAFEALAMARDAGVEVIVCDHHKCATELPAAFALVNPNRLDEGEGAAHGHLAAVGVAFLLGAALIRELRGRGYFKGAEEPRLLDLLDLVALGTVADVAQLKGLNRAFVAQGLKVMAQRRNPGMNALIGASRLTRAPTASDLGFALGPRINAGGRVGRSDLGVRLLTTQDPDEARAIAAELDRLNEERRAIEAEVQQAAEALTAAKGNRAVAVLAGHGWHPGVIGIVAGRIKEKLGRPAIVIAVDDHGIGKGSGRSIPGVDLGAAVLAAKDRGMLIAGGGHAMAAGVTLNADAIEPFADFLEEMLAERIAAAMGERALLLDAVVAPGGVNPALVEAMEAGGPYGMGWPAPRVATGPVRVIKADVVGTGGHVRAIVAGDDGRSLKSVAFRQAESELGQALLSAPPHRKLWLAGRARIDDWGARPAAELHIDDAAWAD</sequence>
<evidence type="ECO:0000259" key="8">
    <source>
        <dbReference type="Pfam" id="PF02272"/>
    </source>
</evidence>
<keyword evidence="6" id="KW-0175">Coiled coil</keyword>
<dbReference type="Pfam" id="PF17768">
    <property type="entry name" value="RecJ_OB"/>
    <property type="match status" value="1"/>
</dbReference>
<proteinExistence type="inferred from homology"/>
<evidence type="ECO:0000256" key="6">
    <source>
        <dbReference type="SAM" id="Coils"/>
    </source>
</evidence>
<reference evidence="11" key="1">
    <citation type="journal article" date="2019" name="Int. J. Syst. Evol. Microbiol.">
        <title>The Global Catalogue of Microorganisms (GCM) 10K type strain sequencing project: providing services to taxonomists for standard genome sequencing and annotation.</title>
        <authorList>
            <consortium name="The Broad Institute Genomics Platform"/>
            <consortium name="The Broad Institute Genome Sequencing Center for Infectious Disease"/>
            <person name="Wu L."/>
            <person name="Ma J."/>
        </authorList>
    </citation>
    <scope>NUCLEOTIDE SEQUENCE [LARGE SCALE GENOMIC DNA]</scope>
    <source>
        <strain evidence="11">CCUG 62982</strain>
    </source>
</reference>
<protein>
    <recommendedName>
        <fullName evidence="2">Single-stranded-DNA-specific exonuclease RecJ</fullName>
    </recommendedName>
</protein>
<dbReference type="GO" id="GO:0004527">
    <property type="term" value="F:exonuclease activity"/>
    <property type="evidence" value="ECO:0007669"/>
    <property type="project" value="UniProtKB-KW"/>
</dbReference>
<feature type="domain" description="DDH" evidence="7">
    <location>
        <begin position="87"/>
        <end position="246"/>
    </location>
</feature>
<dbReference type="RefSeq" id="WP_264946043.1">
    <property type="nucleotide sequence ID" value="NZ_JAPDRA010000011.1"/>
</dbReference>
<evidence type="ECO:0000259" key="7">
    <source>
        <dbReference type="Pfam" id="PF01368"/>
    </source>
</evidence>
<dbReference type="Pfam" id="PF01368">
    <property type="entry name" value="DHH"/>
    <property type="match status" value="1"/>
</dbReference>
<dbReference type="InterPro" id="IPR041122">
    <property type="entry name" value="RecJ_OB"/>
</dbReference>
<dbReference type="InterPro" id="IPR051673">
    <property type="entry name" value="SSDNA_exonuclease_RecJ"/>
</dbReference>
<comment type="caution">
    <text evidence="10">The sequence shown here is derived from an EMBL/GenBank/DDBJ whole genome shotgun (WGS) entry which is preliminary data.</text>
</comment>
<organism evidence="10 11">
    <name type="scientific">Sphingomonas canadensis</name>
    <dbReference type="NCBI Taxonomy" id="1219257"/>
    <lineage>
        <taxon>Bacteria</taxon>
        <taxon>Pseudomonadati</taxon>
        <taxon>Pseudomonadota</taxon>
        <taxon>Alphaproteobacteria</taxon>
        <taxon>Sphingomonadales</taxon>
        <taxon>Sphingomonadaceae</taxon>
        <taxon>Sphingomonas</taxon>
    </lineage>
</organism>
<evidence type="ECO:0000313" key="10">
    <source>
        <dbReference type="EMBL" id="MFD0948324.1"/>
    </source>
</evidence>
<dbReference type="Pfam" id="PF02272">
    <property type="entry name" value="DHHA1"/>
    <property type="match status" value="1"/>
</dbReference>
<dbReference type="InterPro" id="IPR038763">
    <property type="entry name" value="DHH_sf"/>
</dbReference>
<evidence type="ECO:0000256" key="2">
    <source>
        <dbReference type="ARBA" id="ARBA00019841"/>
    </source>
</evidence>
<feature type="coiled-coil region" evidence="6">
    <location>
        <begin position="326"/>
        <end position="360"/>
    </location>
</feature>
<keyword evidence="3" id="KW-0540">Nuclease</keyword>
<dbReference type="Gene3D" id="3.90.1640.30">
    <property type="match status" value="1"/>
</dbReference>
<dbReference type="Proteomes" id="UP001596977">
    <property type="component" value="Unassembled WGS sequence"/>
</dbReference>
<accession>A0ABW3HGB1</accession>
<name>A0ABW3HGB1_9SPHN</name>
<feature type="domain" description="RecJ OB" evidence="9">
    <location>
        <begin position="472"/>
        <end position="583"/>
    </location>
</feature>
<keyword evidence="11" id="KW-1185">Reference proteome</keyword>
<dbReference type="PANTHER" id="PTHR30255">
    <property type="entry name" value="SINGLE-STRANDED-DNA-SPECIFIC EXONUCLEASE RECJ"/>
    <property type="match status" value="1"/>
</dbReference>
<evidence type="ECO:0000313" key="11">
    <source>
        <dbReference type="Proteomes" id="UP001596977"/>
    </source>
</evidence>
<dbReference type="NCBIfam" id="TIGR00644">
    <property type="entry name" value="recJ"/>
    <property type="match status" value="1"/>
</dbReference>
<feature type="domain" description="DHHA1" evidence="8">
    <location>
        <begin position="363"/>
        <end position="458"/>
    </location>
</feature>
<evidence type="ECO:0000256" key="3">
    <source>
        <dbReference type="ARBA" id="ARBA00022722"/>
    </source>
</evidence>
<evidence type="ECO:0000259" key="9">
    <source>
        <dbReference type="Pfam" id="PF17768"/>
    </source>
</evidence>
<evidence type="ECO:0000256" key="4">
    <source>
        <dbReference type="ARBA" id="ARBA00022801"/>
    </source>
</evidence>
<dbReference type="Gene3D" id="3.10.310.30">
    <property type="match status" value="1"/>
</dbReference>
<gene>
    <name evidence="10" type="primary">recJ</name>
    <name evidence="10" type="ORF">ACFQ1E_18440</name>
</gene>
<dbReference type="EMBL" id="JBHTJG010000011">
    <property type="protein sequence ID" value="MFD0948324.1"/>
    <property type="molecule type" value="Genomic_DNA"/>
</dbReference>
<dbReference type="InterPro" id="IPR004610">
    <property type="entry name" value="RecJ"/>
</dbReference>
<dbReference type="InterPro" id="IPR001667">
    <property type="entry name" value="DDH_dom"/>
</dbReference>